<feature type="region of interest" description="Disordered" evidence="1">
    <location>
        <begin position="394"/>
        <end position="419"/>
    </location>
</feature>
<dbReference type="PANTHER" id="PTHR16038">
    <property type="entry name" value="NOP SEVEN ASSOCIATED PROTEIN 1"/>
    <property type="match status" value="1"/>
</dbReference>
<evidence type="ECO:0000256" key="1">
    <source>
        <dbReference type="SAM" id="MobiDB-lite"/>
    </source>
</evidence>
<dbReference type="InterPro" id="IPR001680">
    <property type="entry name" value="WD40_rpt"/>
</dbReference>
<dbReference type="Proteomes" id="UP001432146">
    <property type="component" value="Unassembled WGS sequence"/>
</dbReference>
<dbReference type="InterPro" id="IPR015943">
    <property type="entry name" value="WD40/YVTN_repeat-like_dom_sf"/>
</dbReference>
<accession>A0AAW0ZZN4</accession>
<dbReference type="Pfam" id="PF00400">
    <property type="entry name" value="WD40"/>
    <property type="match status" value="1"/>
</dbReference>
<dbReference type="Gene3D" id="2.130.10.10">
    <property type="entry name" value="YVTN repeat-like/Quinoprotein amine dehydrogenase"/>
    <property type="match status" value="2"/>
</dbReference>
<keyword evidence="3" id="KW-1185">Reference proteome</keyword>
<dbReference type="EMBL" id="JAWNGG020000082">
    <property type="protein sequence ID" value="KAK9303129.1"/>
    <property type="molecule type" value="Genomic_DNA"/>
</dbReference>
<dbReference type="GO" id="GO:0042273">
    <property type="term" value="P:ribosomal large subunit biogenesis"/>
    <property type="evidence" value="ECO:0007669"/>
    <property type="project" value="InterPro"/>
</dbReference>
<dbReference type="SMART" id="SM00320">
    <property type="entry name" value="WD40"/>
    <property type="match status" value="4"/>
</dbReference>
<dbReference type="GO" id="GO:0030687">
    <property type="term" value="C:preribosome, large subunit precursor"/>
    <property type="evidence" value="ECO:0007669"/>
    <property type="project" value="TreeGrafter"/>
</dbReference>
<reference evidence="2 3" key="1">
    <citation type="submission" date="2024-05" db="EMBL/GenBank/DDBJ databases">
        <title>The nuclear and mitochondrial genome assemblies of Tetragonisca angustula (Apidae: Meliponini), a tiny yet remarkable pollinator in the Neotropics.</title>
        <authorList>
            <person name="Ferrari R."/>
            <person name="Ricardo P.C."/>
            <person name="Dias F.C."/>
            <person name="Araujo N.S."/>
            <person name="Soares D.O."/>
            <person name="Zhou Q.-S."/>
            <person name="Zhu C.-D."/>
            <person name="Coutinho L."/>
            <person name="Airas M.C."/>
            <person name="Batista T.M."/>
        </authorList>
    </citation>
    <scope>NUCLEOTIDE SEQUENCE [LARGE SCALE GENOMIC DNA]</scope>
    <source>
        <strain evidence="2">ASF017062</strain>
        <tissue evidence="2">Abdomen</tissue>
    </source>
</reference>
<evidence type="ECO:0000313" key="3">
    <source>
        <dbReference type="Proteomes" id="UP001432146"/>
    </source>
</evidence>
<dbReference type="AlphaFoldDB" id="A0AAW0ZZN4"/>
<sequence>MDTKDNYNIYVGGKSGIFKGVRINKKECVSQNIQNLVSITDNDEVTTMSWGDDEEREVLIGCGVKNIRSVKVYDTEYSTFTCSFFCNIGTGKITGISRYDEAILTAVRSGEVKLWRFKEEDGFIIKAGENLDKMRHSRIKKEIIATGGQEHALKLFDIEKRVQIFTEKNVPHDWLQVRVPIWISDVDFLPGTEEIVTTSKYGYVRLYDPKSQRRPVINVEIKEEALTCLTVAPREKQIIVGSGKGRMNLVDLRRPAKILNTYKGFVGGITGIACSKNEPYVVSVSLDRYLRIHHIDTKELLKKMYLTSKISCMLLCSEFSLPENEEKTQKHKHEITEDFVEKKEDIENNSDSDSEYDMLFDKMPVITNKEDKSIEKKQKKAKYSKLDTEIISHKRVPSVNESSKKQLKKIKKSDSLIEL</sequence>
<dbReference type="PANTHER" id="PTHR16038:SF4">
    <property type="entry name" value="WD REPEAT-CONTAINING PROTEIN 74"/>
    <property type="match status" value="1"/>
</dbReference>
<organism evidence="2 3">
    <name type="scientific">Tetragonisca angustula</name>
    <dbReference type="NCBI Taxonomy" id="166442"/>
    <lineage>
        <taxon>Eukaryota</taxon>
        <taxon>Metazoa</taxon>
        <taxon>Ecdysozoa</taxon>
        <taxon>Arthropoda</taxon>
        <taxon>Hexapoda</taxon>
        <taxon>Insecta</taxon>
        <taxon>Pterygota</taxon>
        <taxon>Neoptera</taxon>
        <taxon>Endopterygota</taxon>
        <taxon>Hymenoptera</taxon>
        <taxon>Apocrita</taxon>
        <taxon>Aculeata</taxon>
        <taxon>Apoidea</taxon>
        <taxon>Anthophila</taxon>
        <taxon>Apidae</taxon>
        <taxon>Tetragonisca</taxon>
    </lineage>
</organism>
<evidence type="ECO:0000313" key="2">
    <source>
        <dbReference type="EMBL" id="KAK9303129.1"/>
    </source>
</evidence>
<dbReference type="SUPFAM" id="SSF50978">
    <property type="entry name" value="WD40 repeat-like"/>
    <property type="match status" value="1"/>
</dbReference>
<protein>
    <recommendedName>
        <fullName evidence="4">WD repeat-containing protein 74</fullName>
    </recommendedName>
</protein>
<dbReference type="InterPro" id="IPR036322">
    <property type="entry name" value="WD40_repeat_dom_sf"/>
</dbReference>
<dbReference type="InterPro" id="IPR037379">
    <property type="entry name" value="WDR74/Nsa1"/>
</dbReference>
<dbReference type="GO" id="GO:0005730">
    <property type="term" value="C:nucleolus"/>
    <property type="evidence" value="ECO:0007669"/>
    <property type="project" value="InterPro"/>
</dbReference>
<evidence type="ECO:0008006" key="4">
    <source>
        <dbReference type="Google" id="ProtNLM"/>
    </source>
</evidence>
<comment type="caution">
    <text evidence="2">The sequence shown here is derived from an EMBL/GenBank/DDBJ whole genome shotgun (WGS) entry which is preliminary data.</text>
</comment>
<name>A0AAW0ZZN4_9HYME</name>
<gene>
    <name evidence="2" type="ORF">QLX08_005084</name>
</gene>
<proteinExistence type="predicted"/>